<evidence type="ECO:0000259" key="6">
    <source>
        <dbReference type="PROSITE" id="PS51471"/>
    </source>
</evidence>
<sequence length="458" mass="51640">MNRYLPKRESTLDSIAGSAEEDDDTDTKLAMIASLYPDTPADLLIDLLTTANGSVAKAVQALQPSPAVDDIVSNRLALHKNILQSSVTQYLGLGRKRSRTADDVDMHDRNWPVLKSRRLGNVSLSSTNVLNNKVIHLYTPGSIASLTPCTFHPFFLSPDLADSLLRQLLDDSTTWRPNQFRLFNREVTSPHTTSFYVNPQHFDEFKDSYRYNGAVIKDVRPFNDTMVRVQKLVEDVVNSELEKRGSQEFQYKGKWVADVAFCNRYNGPGEAVGYHSDRLTYLGPMPVIASLSLGVTREFRLREICTPSQTYSLHLPHNSLLIMHAPCQEKFKHSVIPSRIVDSHPIAGITRINITYRMYRPSFSSSRIPICKCGVSMILRCVSKTQDSRGRYFWSCSASYQQEKGCDEFIWAAFTPDGEPMEDVRKSNAVSPVSSEMMSANEQVHPSLGLDDGEDERW</sequence>
<gene>
    <name evidence="8" type="ORF">POJ06DRAFT_218020</name>
</gene>
<evidence type="ECO:0000259" key="7">
    <source>
        <dbReference type="PROSITE" id="PS51999"/>
    </source>
</evidence>
<evidence type="ECO:0000313" key="9">
    <source>
        <dbReference type="Proteomes" id="UP001217417"/>
    </source>
</evidence>
<evidence type="ECO:0000256" key="4">
    <source>
        <dbReference type="PROSITE-ProRule" id="PRU01343"/>
    </source>
</evidence>
<dbReference type="PANTHER" id="PTHR31212:SF4">
    <property type="entry name" value="ALPHA-KETOGLUTARATE-DEPENDENT DIOXYGENASE ALKB HOMOLOG 3"/>
    <property type="match status" value="1"/>
</dbReference>
<dbReference type="GO" id="GO:0051213">
    <property type="term" value="F:dioxygenase activity"/>
    <property type="evidence" value="ECO:0007669"/>
    <property type="project" value="InterPro"/>
</dbReference>
<dbReference type="Pfam" id="PF13532">
    <property type="entry name" value="2OG-FeII_Oxy_2"/>
    <property type="match status" value="1"/>
</dbReference>
<accession>A0AAD7QZD3</accession>
<feature type="domain" description="Fe2OG dioxygenase" evidence="6">
    <location>
        <begin position="256"/>
        <end position="360"/>
    </location>
</feature>
<reference evidence="8" key="1">
    <citation type="submission" date="2023-03" db="EMBL/GenBank/DDBJ databases">
        <title>Near-Complete genome sequence of Lipomyces tetrasporous NRRL Y-64009, an oleaginous yeast capable of growing on lignocellulosic hydrolysates.</title>
        <authorList>
            <consortium name="Lawrence Berkeley National Laboratory"/>
            <person name="Jagtap S.S."/>
            <person name="Liu J.-J."/>
            <person name="Walukiewicz H.E."/>
            <person name="Pangilinan J."/>
            <person name="Lipzen A."/>
            <person name="Ahrendt S."/>
            <person name="Koriabine M."/>
            <person name="Cobaugh K."/>
            <person name="Salamov A."/>
            <person name="Yoshinaga Y."/>
            <person name="Ng V."/>
            <person name="Daum C."/>
            <person name="Grigoriev I.V."/>
            <person name="Slininger P.J."/>
            <person name="Dien B.S."/>
            <person name="Jin Y.-S."/>
            <person name="Rao C.V."/>
        </authorList>
    </citation>
    <scope>NUCLEOTIDE SEQUENCE</scope>
    <source>
        <strain evidence="8">NRRL Y-64009</strain>
    </source>
</reference>
<dbReference type="RefSeq" id="XP_056047720.1">
    <property type="nucleotide sequence ID" value="XM_056185565.1"/>
</dbReference>
<evidence type="ECO:0000256" key="3">
    <source>
        <dbReference type="ARBA" id="ARBA00022833"/>
    </source>
</evidence>
<dbReference type="InterPro" id="IPR037151">
    <property type="entry name" value="AlkB-like_sf"/>
</dbReference>
<dbReference type="InterPro" id="IPR010666">
    <property type="entry name" value="Znf_GRF"/>
</dbReference>
<dbReference type="Proteomes" id="UP001217417">
    <property type="component" value="Unassembled WGS sequence"/>
</dbReference>
<evidence type="ECO:0000313" key="8">
    <source>
        <dbReference type="EMBL" id="KAJ8104270.1"/>
    </source>
</evidence>
<keyword evidence="1" id="KW-0479">Metal-binding</keyword>
<dbReference type="GO" id="GO:0008270">
    <property type="term" value="F:zinc ion binding"/>
    <property type="evidence" value="ECO:0007669"/>
    <property type="project" value="UniProtKB-KW"/>
</dbReference>
<dbReference type="InterPro" id="IPR005123">
    <property type="entry name" value="Oxoglu/Fe-dep_dioxygenase_dom"/>
</dbReference>
<dbReference type="PANTHER" id="PTHR31212">
    <property type="entry name" value="ALPHA-KETOGLUTARATE-DEPENDENT DIOXYGENASE ALKB HOMOLOG 3"/>
    <property type="match status" value="1"/>
</dbReference>
<organism evidence="8 9">
    <name type="scientific">Lipomyces tetrasporus</name>
    <dbReference type="NCBI Taxonomy" id="54092"/>
    <lineage>
        <taxon>Eukaryota</taxon>
        <taxon>Fungi</taxon>
        <taxon>Dikarya</taxon>
        <taxon>Ascomycota</taxon>
        <taxon>Saccharomycotina</taxon>
        <taxon>Lipomycetes</taxon>
        <taxon>Lipomycetales</taxon>
        <taxon>Lipomycetaceae</taxon>
        <taxon>Lipomyces</taxon>
    </lineage>
</organism>
<evidence type="ECO:0008006" key="10">
    <source>
        <dbReference type="Google" id="ProtNLM"/>
    </source>
</evidence>
<protein>
    <recommendedName>
        <fullName evidence="10">Fe2OG dioxygenase domain-containing protein</fullName>
    </recommendedName>
</protein>
<dbReference type="PROSITE" id="PS51471">
    <property type="entry name" value="FE2OG_OXY"/>
    <property type="match status" value="1"/>
</dbReference>
<dbReference type="GeneID" id="80880731"/>
<dbReference type="InterPro" id="IPR027450">
    <property type="entry name" value="AlkB-like"/>
</dbReference>
<dbReference type="EMBL" id="JARPMG010000001">
    <property type="protein sequence ID" value="KAJ8104270.1"/>
    <property type="molecule type" value="Genomic_DNA"/>
</dbReference>
<proteinExistence type="predicted"/>
<comment type="caution">
    <text evidence="8">The sequence shown here is derived from an EMBL/GenBank/DDBJ whole genome shotgun (WGS) entry which is preliminary data.</text>
</comment>
<evidence type="ECO:0000256" key="5">
    <source>
        <dbReference type="SAM" id="MobiDB-lite"/>
    </source>
</evidence>
<dbReference type="CDD" id="cd14279">
    <property type="entry name" value="CUE"/>
    <property type="match status" value="1"/>
</dbReference>
<keyword evidence="9" id="KW-1185">Reference proteome</keyword>
<evidence type="ECO:0000256" key="2">
    <source>
        <dbReference type="ARBA" id="ARBA00022771"/>
    </source>
</evidence>
<dbReference type="PROSITE" id="PS51999">
    <property type="entry name" value="ZF_GRF"/>
    <property type="match status" value="1"/>
</dbReference>
<feature type="region of interest" description="Disordered" evidence="5">
    <location>
        <begin position="421"/>
        <end position="458"/>
    </location>
</feature>
<feature type="compositionally biased region" description="Polar residues" evidence="5">
    <location>
        <begin position="428"/>
        <end position="444"/>
    </location>
</feature>
<dbReference type="Gene3D" id="2.60.120.590">
    <property type="entry name" value="Alpha-ketoglutarate-dependent dioxygenase AlkB-like"/>
    <property type="match status" value="1"/>
</dbReference>
<dbReference type="AlphaFoldDB" id="A0AAD7QZD3"/>
<keyword evidence="3" id="KW-0862">Zinc</keyword>
<dbReference type="SUPFAM" id="SSF51197">
    <property type="entry name" value="Clavaminate synthase-like"/>
    <property type="match status" value="1"/>
</dbReference>
<feature type="domain" description="GRF-type" evidence="7">
    <location>
        <begin position="371"/>
        <end position="415"/>
    </location>
</feature>
<name>A0AAD7QZD3_9ASCO</name>
<evidence type="ECO:0000256" key="1">
    <source>
        <dbReference type="ARBA" id="ARBA00022723"/>
    </source>
</evidence>
<dbReference type="InterPro" id="IPR032854">
    <property type="entry name" value="ALKBH3"/>
</dbReference>
<dbReference type="GO" id="GO:0006307">
    <property type="term" value="P:DNA alkylation repair"/>
    <property type="evidence" value="ECO:0007669"/>
    <property type="project" value="InterPro"/>
</dbReference>
<keyword evidence="2 4" id="KW-0863">Zinc-finger</keyword>